<gene>
    <name evidence="1" type="ORF">OKA104_LOCUS46406</name>
</gene>
<protein>
    <submittedName>
        <fullName evidence="1">Uncharacterized protein</fullName>
    </submittedName>
</protein>
<evidence type="ECO:0000313" key="2">
    <source>
        <dbReference type="Proteomes" id="UP000663881"/>
    </source>
</evidence>
<dbReference type="Proteomes" id="UP000663881">
    <property type="component" value="Unassembled WGS sequence"/>
</dbReference>
<reference evidence="1" key="1">
    <citation type="submission" date="2021-02" db="EMBL/GenBank/DDBJ databases">
        <authorList>
            <person name="Nowell W R."/>
        </authorList>
    </citation>
    <scope>NUCLEOTIDE SEQUENCE</scope>
</reference>
<dbReference type="AlphaFoldDB" id="A0A820I400"/>
<dbReference type="EMBL" id="CAJOAY010016832">
    <property type="protein sequence ID" value="CAF4304973.1"/>
    <property type="molecule type" value="Genomic_DNA"/>
</dbReference>
<organism evidence="1 2">
    <name type="scientific">Adineta steineri</name>
    <dbReference type="NCBI Taxonomy" id="433720"/>
    <lineage>
        <taxon>Eukaryota</taxon>
        <taxon>Metazoa</taxon>
        <taxon>Spiralia</taxon>
        <taxon>Gnathifera</taxon>
        <taxon>Rotifera</taxon>
        <taxon>Eurotatoria</taxon>
        <taxon>Bdelloidea</taxon>
        <taxon>Adinetida</taxon>
        <taxon>Adinetidae</taxon>
        <taxon>Adineta</taxon>
    </lineage>
</organism>
<evidence type="ECO:0000313" key="1">
    <source>
        <dbReference type="EMBL" id="CAF4304973.1"/>
    </source>
</evidence>
<comment type="caution">
    <text evidence="1">The sequence shown here is derived from an EMBL/GenBank/DDBJ whole genome shotgun (WGS) entry which is preliminary data.</text>
</comment>
<proteinExistence type="predicted"/>
<feature type="non-terminal residue" evidence="1">
    <location>
        <position position="53"/>
    </location>
</feature>
<sequence length="53" mass="6033">AGSVYYWAGQLVSPRHGPLASFQGIHSVKFSWLFIIDNWQIYSINSRITTTAF</sequence>
<name>A0A820I400_9BILA</name>
<accession>A0A820I400</accession>